<dbReference type="HAMAP" id="MF_00698">
    <property type="entry name" value="Aminopeptidase_S15"/>
    <property type="match status" value="1"/>
</dbReference>
<dbReference type="InterPro" id="IPR008979">
    <property type="entry name" value="Galactose-bd-like_sf"/>
</dbReference>
<feature type="domain" description="Xaa-Pro dipeptidyl-peptidase C-terminal" evidence="10">
    <location>
        <begin position="539"/>
        <end position="799"/>
    </location>
</feature>
<dbReference type="InterPro" id="IPR029058">
    <property type="entry name" value="AB_hydrolase_fold"/>
</dbReference>
<evidence type="ECO:0000256" key="5">
    <source>
        <dbReference type="ARBA" id="ARBA00022438"/>
    </source>
</evidence>
<evidence type="ECO:0000256" key="6">
    <source>
        <dbReference type="ARBA" id="ARBA00022670"/>
    </source>
</evidence>
<feature type="active site" description="Charge relay system" evidence="9">
    <location>
        <position position="372"/>
    </location>
</feature>
<evidence type="ECO:0000256" key="4">
    <source>
        <dbReference type="ARBA" id="ARBA00011738"/>
    </source>
</evidence>
<feature type="active site" description="Charge relay system" evidence="9">
    <location>
        <position position="523"/>
    </location>
</feature>
<dbReference type="InterPro" id="IPR050585">
    <property type="entry name" value="Xaa-Pro_dipeptidyl-ppase/CocE"/>
</dbReference>
<evidence type="ECO:0000256" key="7">
    <source>
        <dbReference type="ARBA" id="ARBA00022801"/>
    </source>
</evidence>
<dbReference type="Pfam" id="PF02129">
    <property type="entry name" value="Peptidase_S15"/>
    <property type="match status" value="1"/>
</dbReference>
<dbReference type="InterPro" id="IPR015251">
    <property type="entry name" value="PepX_N_dom"/>
</dbReference>
<comment type="subcellular location">
    <subcellularLocation>
        <location evidence="9">Cytoplasm</location>
    </subcellularLocation>
</comment>
<evidence type="ECO:0000256" key="9">
    <source>
        <dbReference type="HAMAP-Rule" id="MF_00698"/>
    </source>
</evidence>
<dbReference type="PATRIC" id="fig|1423820.4.peg.1376"/>
<dbReference type="GO" id="GO:0005737">
    <property type="term" value="C:cytoplasm"/>
    <property type="evidence" value="ECO:0007669"/>
    <property type="project" value="UniProtKB-SubCell"/>
</dbReference>
<accession>A0A0R1ZEF3</accession>
<keyword evidence="13" id="KW-1185">Reference proteome</keyword>
<dbReference type="SMART" id="SM00940">
    <property type="entry name" value="PepX_N"/>
    <property type="match status" value="1"/>
</dbReference>
<dbReference type="Gene3D" id="3.40.50.1820">
    <property type="entry name" value="alpha/beta hydrolase"/>
    <property type="match status" value="1"/>
</dbReference>
<dbReference type="GO" id="GO:0008239">
    <property type="term" value="F:dipeptidyl-peptidase activity"/>
    <property type="evidence" value="ECO:0007669"/>
    <property type="project" value="UniProtKB-UniRule"/>
</dbReference>
<dbReference type="STRING" id="1423820.FC64_GL001350"/>
<dbReference type="InterPro" id="IPR036313">
    <property type="entry name" value="PepX_N_dom_sf"/>
</dbReference>
<feature type="domain" description="X-Prolyl dipeptidyl aminopeptidase PepX N-terminal" evidence="11">
    <location>
        <begin position="1"/>
        <end position="154"/>
    </location>
</feature>
<dbReference type="PANTHER" id="PTHR43056:SF10">
    <property type="entry name" value="COCE_NOND FAMILY, PUTATIVE (AFU_ORTHOLOGUE AFUA_7G00600)-RELATED"/>
    <property type="match status" value="1"/>
</dbReference>
<dbReference type="GO" id="GO:0004177">
    <property type="term" value="F:aminopeptidase activity"/>
    <property type="evidence" value="ECO:0007669"/>
    <property type="project" value="UniProtKB-KW"/>
</dbReference>
<comment type="function">
    <text evidence="2 9">Removes N-terminal dipeptides sequentially from polypeptides having unsubstituted N-termini provided that the penultimate residue is proline.</text>
</comment>
<dbReference type="GO" id="GO:0008236">
    <property type="term" value="F:serine-type peptidase activity"/>
    <property type="evidence" value="ECO:0007669"/>
    <property type="project" value="UniProtKB-KW"/>
</dbReference>
<dbReference type="EMBL" id="AYYZ01000030">
    <property type="protein sequence ID" value="KRM51540.1"/>
    <property type="molecule type" value="Genomic_DNA"/>
</dbReference>
<dbReference type="Proteomes" id="UP000051291">
    <property type="component" value="Unassembled WGS sequence"/>
</dbReference>
<sequence>MKINQFAHLKVNHQQKINELQKINFLDDNLYSLSLNALYLHFLQCAFIEAQSTSSFEQKLHALLATSNQDLKDYLDNHQLTLEVFYTVAMQLLGFEVNDDFEINHLFEKMDELHLFHHNQLNNAADLIDAWYDLLCTHGKGGRTYLDLLAANGYFKPFWNLPIEQKPLIFNGKTQPVFDTSKLIREVVYVESSLDTDHDGKRDLLKAEIIRPAETNDGLKVPALYTASPYNQGTNDHTADQLMHNVDVPLKHKQPNNNSYEDIEFHEPAVDLPPARQVRGETQTAEETFGHAKAVTLNDYFLARGYAAVYAAGIGTMDSDGERTCGSKEETESTIAIIEWLAGNRRAFTNKTDNIEIKTWWCNGSIAMTGKSYLGTLATAAATTGVDGLKTIISEAAISSWYDYYRDGGLVIAPGGFPGEDADILAEECFSRQKQAGDYLKCKDQFNRDLAEITAGQDRATGDYNSFWDARNYLKDVENIKCDVVMVHGLNDWNVKPRNVYNLYRELDKLPIVKKLFLHQGQHIYINNFQSIDFTDMMNLWLTNKLYGVENHANELLPDVCVQDNSCESTWHSFNGWHTAKPQKHQFGFKNEQLVDHAAAPAVESFNDQLEQATFEKYKKNWNQWRIDLLSDKKNVLNNNRLIFKTEKLQHDIYLQGCPHVTLDVASSVNKGMLSFMLVDFGNAKRLGEVPATLDLKALDAGYQWRFDDLKEFKLGKPTPWKMITKGHINLQNRKHPWKTDELVPKMFYQFELDIQPMFYHLLKGHQLGLVIYSTDMEMTVRGNEDITYSLQLENCELSVDYEELN</sequence>
<evidence type="ECO:0000313" key="12">
    <source>
        <dbReference type="EMBL" id="KRM51540.1"/>
    </source>
</evidence>
<dbReference type="Pfam" id="PF08530">
    <property type="entry name" value="PepX_C"/>
    <property type="match status" value="1"/>
</dbReference>
<dbReference type="GO" id="GO:0006508">
    <property type="term" value="P:proteolysis"/>
    <property type="evidence" value="ECO:0007669"/>
    <property type="project" value="UniProtKB-KW"/>
</dbReference>
<name>A0A0R1ZEF3_9LACO</name>
<evidence type="ECO:0000313" key="13">
    <source>
        <dbReference type="Proteomes" id="UP000051291"/>
    </source>
</evidence>
<comment type="subunit">
    <text evidence="4 9">Homodimer.</text>
</comment>
<dbReference type="Gene3D" id="2.60.120.260">
    <property type="entry name" value="Galactose-binding domain-like"/>
    <property type="match status" value="1"/>
</dbReference>
<evidence type="ECO:0000259" key="10">
    <source>
        <dbReference type="SMART" id="SM00939"/>
    </source>
</evidence>
<evidence type="ECO:0000256" key="1">
    <source>
        <dbReference type="ARBA" id="ARBA00000123"/>
    </source>
</evidence>
<comment type="caution">
    <text evidence="12">The sequence shown here is derived from an EMBL/GenBank/DDBJ whole genome shotgun (WGS) entry which is preliminary data.</text>
</comment>
<dbReference type="PANTHER" id="PTHR43056">
    <property type="entry name" value="PEPTIDASE S9 PROLYL OLIGOPEPTIDASE"/>
    <property type="match status" value="1"/>
</dbReference>
<keyword evidence="9" id="KW-0963">Cytoplasm</keyword>
<proteinExistence type="inferred from homology"/>
<evidence type="ECO:0000256" key="3">
    <source>
        <dbReference type="ARBA" id="ARBA00010819"/>
    </source>
</evidence>
<protein>
    <recommendedName>
        <fullName evidence="9">Xaa-Pro dipeptidyl-peptidase</fullName>
        <ecNumber evidence="9">3.4.14.11</ecNumber>
    </recommendedName>
    <alternativeName>
        <fullName evidence="9">X-Pro dipeptidyl-peptidase</fullName>
    </alternativeName>
    <alternativeName>
        <fullName evidence="9">X-prolyl-dipeptidyl aminopeptidase</fullName>
        <shortName evidence="9">X-PDAP</shortName>
    </alternativeName>
</protein>
<dbReference type="SUPFAM" id="SSF49785">
    <property type="entry name" value="Galactose-binding domain-like"/>
    <property type="match status" value="1"/>
</dbReference>
<dbReference type="NCBIfam" id="NF003781">
    <property type="entry name" value="PRK05371.1-2"/>
    <property type="match status" value="1"/>
</dbReference>
<organism evidence="12 13">
    <name type="scientific">Ligilactobacillus araffinosus DSM 20653</name>
    <dbReference type="NCBI Taxonomy" id="1423820"/>
    <lineage>
        <taxon>Bacteria</taxon>
        <taxon>Bacillati</taxon>
        <taxon>Bacillota</taxon>
        <taxon>Bacilli</taxon>
        <taxon>Lactobacillales</taxon>
        <taxon>Lactobacillaceae</taxon>
        <taxon>Ligilactobacillus</taxon>
    </lineage>
</organism>
<keyword evidence="8 9" id="KW-0720">Serine protease</keyword>
<keyword evidence="6 9" id="KW-0645">Protease</keyword>
<dbReference type="SMART" id="SM00939">
    <property type="entry name" value="PepX_C"/>
    <property type="match status" value="1"/>
</dbReference>
<gene>
    <name evidence="9" type="primary">pepX</name>
    <name evidence="12" type="ORF">FC64_GL001350</name>
</gene>
<dbReference type="InterPro" id="IPR008252">
    <property type="entry name" value="Pept_S15_Xpro"/>
</dbReference>
<dbReference type="PRINTS" id="PR00923">
    <property type="entry name" value="LACTOPTASE"/>
</dbReference>
<reference evidence="12 13" key="1">
    <citation type="journal article" date="2015" name="Genome Announc.">
        <title>Expanding the biotechnology potential of lactobacilli through comparative genomics of 213 strains and associated genera.</title>
        <authorList>
            <person name="Sun Z."/>
            <person name="Harris H.M."/>
            <person name="McCann A."/>
            <person name="Guo C."/>
            <person name="Argimon S."/>
            <person name="Zhang W."/>
            <person name="Yang X."/>
            <person name="Jeffery I.B."/>
            <person name="Cooney J.C."/>
            <person name="Kagawa T.F."/>
            <person name="Liu W."/>
            <person name="Song Y."/>
            <person name="Salvetti E."/>
            <person name="Wrobel A."/>
            <person name="Rasinkangas P."/>
            <person name="Parkhill J."/>
            <person name="Rea M.C."/>
            <person name="O'Sullivan O."/>
            <person name="Ritari J."/>
            <person name="Douillard F.P."/>
            <person name="Paul Ross R."/>
            <person name="Yang R."/>
            <person name="Briner A.E."/>
            <person name="Felis G.E."/>
            <person name="de Vos W.M."/>
            <person name="Barrangou R."/>
            <person name="Klaenhammer T.R."/>
            <person name="Caufield P.W."/>
            <person name="Cui Y."/>
            <person name="Zhang H."/>
            <person name="O'Toole P.W."/>
        </authorList>
    </citation>
    <scope>NUCLEOTIDE SEQUENCE [LARGE SCALE GENOMIC DNA]</scope>
    <source>
        <strain evidence="12 13">DSM 20653</strain>
    </source>
</reference>
<dbReference type="AlphaFoldDB" id="A0A0R1ZEF3"/>
<dbReference type="InterPro" id="IPR013736">
    <property type="entry name" value="Xaa-Pro_dipept_C"/>
</dbReference>
<feature type="active site" description="Charge relay system" evidence="9">
    <location>
        <position position="492"/>
    </location>
</feature>
<dbReference type="SUPFAM" id="SSF53474">
    <property type="entry name" value="alpha/beta-Hydrolases"/>
    <property type="match status" value="1"/>
</dbReference>
<dbReference type="RefSeq" id="WP_057907176.1">
    <property type="nucleotide sequence ID" value="NZ_AYYZ01000030.1"/>
</dbReference>
<keyword evidence="5 9" id="KW-0031">Aminopeptidase</keyword>
<comment type="similarity">
    <text evidence="3 9">Belongs to the peptidase S15 family.</text>
</comment>
<evidence type="ECO:0000259" key="11">
    <source>
        <dbReference type="SMART" id="SM00940"/>
    </source>
</evidence>
<dbReference type="Gene3D" id="1.10.246.70">
    <property type="match status" value="1"/>
</dbReference>
<keyword evidence="7 9" id="KW-0378">Hydrolase</keyword>
<dbReference type="SUPFAM" id="SSF81761">
    <property type="entry name" value="X-Prolyl dipeptidyl aminopeptidase PepX, N-terminal domain"/>
    <property type="match status" value="1"/>
</dbReference>
<dbReference type="EC" id="3.4.14.11" evidence="9"/>
<dbReference type="Pfam" id="PF09168">
    <property type="entry name" value="PepX_N"/>
    <property type="match status" value="1"/>
</dbReference>
<dbReference type="InterPro" id="IPR000383">
    <property type="entry name" value="Xaa-Pro-like_dom"/>
</dbReference>
<evidence type="ECO:0000256" key="2">
    <source>
        <dbReference type="ARBA" id="ARBA00003997"/>
    </source>
</evidence>
<evidence type="ECO:0000256" key="8">
    <source>
        <dbReference type="ARBA" id="ARBA00022825"/>
    </source>
</evidence>
<comment type="catalytic activity">
    <reaction evidence="1 9">
        <text>Hydrolyzes Xaa-Pro-|- bonds to release unblocked, N-terminal dipeptides from substrates including Ala-Pro-|-p-nitroanilide and (sequentially) Tyr-Pro-|-Phe-Pro-|-Gly-Pro-|-Ile.</text>
        <dbReference type="EC" id="3.4.14.11"/>
    </reaction>
</comment>